<dbReference type="InterPro" id="IPR008767">
    <property type="entry name" value="Phage_SPP1_head-tail_adaptor"/>
</dbReference>
<name>A0A4U6BSW3_9BRAD</name>
<gene>
    <name evidence="1" type="ORF">YH63_020880</name>
</gene>
<dbReference type="NCBIfam" id="TIGR01563">
    <property type="entry name" value="gp16_SPP1"/>
    <property type="match status" value="1"/>
</dbReference>
<dbReference type="Gene3D" id="2.40.10.270">
    <property type="entry name" value="Bacteriophage SPP1 head-tail adaptor protein"/>
    <property type="match status" value="1"/>
</dbReference>
<protein>
    <submittedName>
        <fullName evidence="1">Head-tail adaptor protein</fullName>
    </submittedName>
</protein>
<dbReference type="InterPro" id="IPR038666">
    <property type="entry name" value="SSP1_head-tail_sf"/>
</dbReference>
<evidence type="ECO:0000313" key="1">
    <source>
        <dbReference type="EMBL" id="TKT73682.1"/>
    </source>
</evidence>
<reference evidence="1" key="1">
    <citation type="submission" date="2019-04" db="EMBL/GenBank/DDBJ databases">
        <title>Whole genome sequencing of cave bacteria.</title>
        <authorList>
            <person name="Gan H.M."/>
            <person name="Barton H."/>
            <person name="Savka M.A."/>
        </authorList>
    </citation>
    <scope>NUCLEOTIDE SEQUENCE [LARGE SCALE GENOMIC DNA]</scope>
    <source>
        <strain evidence="1">LC387</strain>
    </source>
</reference>
<keyword evidence="2" id="KW-1185">Reference proteome</keyword>
<dbReference type="EMBL" id="LBIA02000001">
    <property type="protein sequence ID" value="TKT73682.1"/>
    <property type="molecule type" value="Genomic_DNA"/>
</dbReference>
<evidence type="ECO:0000313" key="2">
    <source>
        <dbReference type="Proteomes" id="UP000034832"/>
    </source>
</evidence>
<dbReference type="RefSeq" id="WP_046830191.1">
    <property type="nucleotide sequence ID" value="NZ_LBIA02000001.1"/>
</dbReference>
<sequence length="106" mass="12118">MIDPGQLKTRLVIQQPIETPDDQGGVVRTWTTFATVWAQVTPLAARRDVEADADGVTQSYRIVLRSHLSLTLQHRFSDGARIYRIVAIRERDDRRFIEIDADVRVS</sequence>
<accession>A0A4U6BSW3</accession>
<dbReference type="OrthoDB" id="7570189at2"/>
<dbReference type="AlphaFoldDB" id="A0A4U6BSW3"/>
<comment type="caution">
    <text evidence="1">The sequence shown here is derived from an EMBL/GenBank/DDBJ whole genome shotgun (WGS) entry which is preliminary data.</text>
</comment>
<organism evidence="1 2">
    <name type="scientific">Afipia massiliensis</name>
    <dbReference type="NCBI Taxonomy" id="211460"/>
    <lineage>
        <taxon>Bacteria</taxon>
        <taxon>Pseudomonadati</taxon>
        <taxon>Pseudomonadota</taxon>
        <taxon>Alphaproteobacteria</taxon>
        <taxon>Hyphomicrobiales</taxon>
        <taxon>Nitrobacteraceae</taxon>
        <taxon>Afipia</taxon>
    </lineage>
</organism>
<dbReference type="Proteomes" id="UP000034832">
    <property type="component" value="Unassembled WGS sequence"/>
</dbReference>
<dbReference type="Pfam" id="PF05521">
    <property type="entry name" value="Phage_HCP"/>
    <property type="match status" value="1"/>
</dbReference>
<dbReference type="STRING" id="211460.YH63_20630"/>
<proteinExistence type="predicted"/>